<organism evidence="1 2">
    <name type="scientific">Dentiscutata heterogama</name>
    <dbReference type="NCBI Taxonomy" id="1316150"/>
    <lineage>
        <taxon>Eukaryota</taxon>
        <taxon>Fungi</taxon>
        <taxon>Fungi incertae sedis</taxon>
        <taxon>Mucoromycota</taxon>
        <taxon>Glomeromycotina</taxon>
        <taxon>Glomeromycetes</taxon>
        <taxon>Diversisporales</taxon>
        <taxon>Gigasporaceae</taxon>
        <taxon>Dentiscutata</taxon>
    </lineage>
</organism>
<keyword evidence="2" id="KW-1185">Reference proteome</keyword>
<feature type="non-terminal residue" evidence="1">
    <location>
        <position position="1"/>
    </location>
</feature>
<dbReference type="Proteomes" id="UP000789702">
    <property type="component" value="Unassembled WGS sequence"/>
</dbReference>
<reference evidence="1" key="1">
    <citation type="submission" date="2021-06" db="EMBL/GenBank/DDBJ databases">
        <authorList>
            <person name="Kallberg Y."/>
            <person name="Tangrot J."/>
            <person name="Rosling A."/>
        </authorList>
    </citation>
    <scope>NUCLEOTIDE SEQUENCE</scope>
    <source>
        <strain evidence="1">IL203A</strain>
    </source>
</reference>
<evidence type="ECO:0000313" key="2">
    <source>
        <dbReference type="Proteomes" id="UP000789702"/>
    </source>
</evidence>
<sequence length="56" mass="6281">ALSMECSSGGNTNVLRRTFRGSSVERRKLSIEVKAEGKAEKSLTLKEDHVKQEFEL</sequence>
<dbReference type="EMBL" id="CAJVPU010006890">
    <property type="protein sequence ID" value="CAG8565732.1"/>
    <property type="molecule type" value="Genomic_DNA"/>
</dbReference>
<name>A0ACA9M3Q1_9GLOM</name>
<gene>
    <name evidence="1" type="ORF">DHETER_LOCUS5841</name>
</gene>
<protein>
    <submittedName>
        <fullName evidence="1">16584_t:CDS:1</fullName>
    </submittedName>
</protein>
<accession>A0ACA9M3Q1</accession>
<proteinExistence type="predicted"/>
<evidence type="ECO:0000313" key="1">
    <source>
        <dbReference type="EMBL" id="CAG8565732.1"/>
    </source>
</evidence>
<comment type="caution">
    <text evidence="1">The sequence shown here is derived from an EMBL/GenBank/DDBJ whole genome shotgun (WGS) entry which is preliminary data.</text>
</comment>